<sequence length="83" mass="9265">MLDYILGHLRASFGTVSRPGLADVDRCGHCVWCTLHHTVSSWRMPYLMWGAVLRFSILLDQVSARKPIDSPCRPPCIGVDPGK</sequence>
<proteinExistence type="predicted"/>
<evidence type="ECO:0000313" key="2">
    <source>
        <dbReference type="Proteomes" id="UP000699462"/>
    </source>
</evidence>
<reference evidence="1 2" key="1">
    <citation type="submission" date="2019-07" db="EMBL/GenBank/DDBJ databases">
        <title>Annotation for the trematode Paragonimus westermani.</title>
        <authorList>
            <person name="Choi Y.-J."/>
        </authorList>
    </citation>
    <scope>NUCLEOTIDE SEQUENCE [LARGE SCALE GENOMIC DNA]</scope>
    <source>
        <strain evidence="1">180907_Pwestermani</strain>
    </source>
</reference>
<keyword evidence="2" id="KW-1185">Reference proteome</keyword>
<dbReference type="Proteomes" id="UP000699462">
    <property type="component" value="Unassembled WGS sequence"/>
</dbReference>
<gene>
    <name evidence="1" type="ORF">P879_07376</name>
</gene>
<organism evidence="1 2">
    <name type="scientific">Paragonimus westermani</name>
    <dbReference type="NCBI Taxonomy" id="34504"/>
    <lineage>
        <taxon>Eukaryota</taxon>
        <taxon>Metazoa</taxon>
        <taxon>Spiralia</taxon>
        <taxon>Lophotrochozoa</taxon>
        <taxon>Platyhelminthes</taxon>
        <taxon>Trematoda</taxon>
        <taxon>Digenea</taxon>
        <taxon>Plagiorchiida</taxon>
        <taxon>Troglotremata</taxon>
        <taxon>Troglotrematidae</taxon>
        <taxon>Paragonimus</taxon>
    </lineage>
</organism>
<accession>A0A8T0DUF9</accession>
<dbReference type="EMBL" id="JTDF01000563">
    <property type="protein sequence ID" value="KAF8571363.1"/>
    <property type="molecule type" value="Genomic_DNA"/>
</dbReference>
<dbReference type="AlphaFoldDB" id="A0A8T0DUF9"/>
<evidence type="ECO:0000313" key="1">
    <source>
        <dbReference type="EMBL" id="KAF8571363.1"/>
    </source>
</evidence>
<comment type="caution">
    <text evidence="1">The sequence shown here is derived from an EMBL/GenBank/DDBJ whole genome shotgun (WGS) entry which is preliminary data.</text>
</comment>
<name>A0A8T0DUF9_9TREM</name>
<protein>
    <submittedName>
        <fullName evidence="1">Uncharacterized protein</fullName>
    </submittedName>
</protein>